<accession>A0A6G1HJZ5</accession>
<feature type="region of interest" description="Disordered" evidence="1">
    <location>
        <begin position="28"/>
        <end position="56"/>
    </location>
</feature>
<evidence type="ECO:0000256" key="2">
    <source>
        <dbReference type="SAM" id="Phobius"/>
    </source>
</evidence>
<keyword evidence="2" id="KW-1133">Transmembrane helix</keyword>
<sequence>MSAPRLSPGAAIPQAILLPTRNESWALTSTQPTQGESTATRPIGADTILPTSGSGTGGMGKVPSFVPVLVGLSVFLAVGLLLYVPDLPLSTYRRSLLSNLRR</sequence>
<reference evidence="3" key="1">
    <citation type="journal article" date="2020" name="Stud. Mycol.">
        <title>101 Dothideomycetes genomes: a test case for predicting lifestyles and emergence of pathogens.</title>
        <authorList>
            <person name="Haridas S."/>
            <person name="Albert R."/>
            <person name="Binder M."/>
            <person name="Bloem J."/>
            <person name="Labutti K."/>
            <person name="Salamov A."/>
            <person name="Andreopoulos B."/>
            <person name="Baker S."/>
            <person name="Barry K."/>
            <person name="Bills G."/>
            <person name="Bluhm B."/>
            <person name="Cannon C."/>
            <person name="Castanera R."/>
            <person name="Culley D."/>
            <person name="Daum C."/>
            <person name="Ezra D."/>
            <person name="Gonzalez J."/>
            <person name="Henrissat B."/>
            <person name="Kuo A."/>
            <person name="Liang C."/>
            <person name="Lipzen A."/>
            <person name="Lutzoni F."/>
            <person name="Magnuson J."/>
            <person name="Mondo S."/>
            <person name="Nolan M."/>
            <person name="Ohm R."/>
            <person name="Pangilinan J."/>
            <person name="Park H.-J."/>
            <person name="Ramirez L."/>
            <person name="Alfaro M."/>
            <person name="Sun H."/>
            <person name="Tritt A."/>
            <person name="Yoshinaga Y."/>
            <person name="Zwiers L.-H."/>
            <person name="Turgeon B."/>
            <person name="Goodwin S."/>
            <person name="Spatafora J."/>
            <person name="Crous P."/>
            <person name="Grigoriev I."/>
        </authorList>
    </citation>
    <scope>NUCLEOTIDE SEQUENCE</scope>
    <source>
        <strain evidence="3">CBS 262.69</strain>
    </source>
</reference>
<gene>
    <name evidence="3" type="ORF">EJ06DRAFT_237175</name>
</gene>
<keyword evidence="4" id="KW-1185">Reference proteome</keyword>
<keyword evidence="2" id="KW-0812">Transmembrane</keyword>
<dbReference type="EMBL" id="ML996707">
    <property type="protein sequence ID" value="KAF2396383.1"/>
    <property type="molecule type" value="Genomic_DNA"/>
</dbReference>
<keyword evidence="2" id="KW-0472">Membrane</keyword>
<feature type="transmembrane region" description="Helical" evidence="2">
    <location>
        <begin position="64"/>
        <end position="84"/>
    </location>
</feature>
<evidence type="ECO:0000313" key="3">
    <source>
        <dbReference type="EMBL" id="KAF2396383.1"/>
    </source>
</evidence>
<evidence type="ECO:0000256" key="1">
    <source>
        <dbReference type="SAM" id="MobiDB-lite"/>
    </source>
</evidence>
<evidence type="ECO:0000313" key="4">
    <source>
        <dbReference type="Proteomes" id="UP000799640"/>
    </source>
</evidence>
<name>A0A6G1HJZ5_9PEZI</name>
<dbReference type="AlphaFoldDB" id="A0A6G1HJZ5"/>
<feature type="compositionally biased region" description="Polar residues" evidence="1">
    <location>
        <begin position="28"/>
        <end position="40"/>
    </location>
</feature>
<dbReference type="Proteomes" id="UP000799640">
    <property type="component" value="Unassembled WGS sequence"/>
</dbReference>
<organism evidence="3 4">
    <name type="scientific">Trichodelitschia bisporula</name>
    <dbReference type="NCBI Taxonomy" id="703511"/>
    <lineage>
        <taxon>Eukaryota</taxon>
        <taxon>Fungi</taxon>
        <taxon>Dikarya</taxon>
        <taxon>Ascomycota</taxon>
        <taxon>Pezizomycotina</taxon>
        <taxon>Dothideomycetes</taxon>
        <taxon>Dothideomycetes incertae sedis</taxon>
        <taxon>Phaeotrichales</taxon>
        <taxon>Phaeotrichaceae</taxon>
        <taxon>Trichodelitschia</taxon>
    </lineage>
</organism>
<proteinExistence type="predicted"/>
<protein>
    <submittedName>
        <fullName evidence="3">Uncharacterized protein</fullName>
    </submittedName>
</protein>